<evidence type="ECO:0000259" key="2">
    <source>
        <dbReference type="PROSITE" id="PS50144"/>
    </source>
</evidence>
<dbReference type="eggNOG" id="KOG2177">
    <property type="taxonomic scope" value="Eukaryota"/>
</dbReference>
<protein>
    <recommendedName>
        <fullName evidence="2">MATH domain-containing protein</fullName>
    </recommendedName>
</protein>
<dbReference type="STRING" id="81824.A9V526"/>
<reference evidence="3 4" key="1">
    <citation type="journal article" date="2008" name="Nature">
        <title>The genome of the choanoflagellate Monosiga brevicollis and the origin of metazoans.</title>
        <authorList>
            <consortium name="JGI Sequencing"/>
            <person name="King N."/>
            <person name="Westbrook M.J."/>
            <person name="Young S.L."/>
            <person name="Kuo A."/>
            <person name="Abedin M."/>
            <person name="Chapman J."/>
            <person name="Fairclough S."/>
            <person name="Hellsten U."/>
            <person name="Isogai Y."/>
            <person name="Letunic I."/>
            <person name="Marr M."/>
            <person name="Pincus D."/>
            <person name="Putnam N."/>
            <person name="Rokas A."/>
            <person name="Wright K.J."/>
            <person name="Zuzow R."/>
            <person name="Dirks W."/>
            <person name="Good M."/>
            <person name="Goodstein D."/>
            <person name="Lemons D."/>
            <person name="Li W."/>
            <person name="Lyons J.B."/>
            <person name="Morris A."/>
            <person name="Nichols S."/>
            <person name="Richter D.J."/>
            <person name="Salamov A."/>
            <person name="Bork P."/>
            <person name="Lim W.A."/>
            <person name="Manning G."/>
            <person name="Miller W.T."/>
            <person name="McGinnis W."/>
            <person name="Shapiro H."/>
            <person name="Tjian R."/>
            <person name="Grigoriev I.V."/>
            <person name="Rokhsar D."/>
        </authorList>
    </citation>
    <scope>NUCLEOTIDE SEQUENCE [LARGE SCALE GENOMIC DNA]</scope>
    <source>
        <strain evidence="4">MX1 / ATCC 50154</strain>
    </source>
</reference>
<dbReference type="GeneID" id="5893127"/>
<evidence type="ECO:0000313" key="3">
    <source>
        <dbReference type="EMBL" id="EDQ87306.1"/>
    </source>
</evidence>
<name>A9V526_MONBE</name>
<dbReference type="InterPro" id="IPR008974">
    <property type="entry name" value="TRAF-like"/>
</dbReference>
<feature type="compositionally biased region" description="Low complexity" evidence="1">
    <location>
        <begin position="323"/>
        <end position="337"/>
    </location>
</feature>
<feature type="compositionally biased region" description="Polar residues" evidence="1">
    <location>
        <begin position="345"/>
        <end position="357"/>
    </location>
</feature>
<dbReference type="PROSITE" id="PS50144">
    <property type="entry name" value="MATH"/>
    <property type="match status" value="1"/>
</dbReference>
<dbReference type="SUPFAM" id="SSF49599">
    <property type="entry name" value="TRAF domain-like"/>
    <property type="match status" value="1"/>
</dbReference>
<accession>A9V526</accession>
<dbReference type="KEGG" id="mbr:MONBRDRAFT_33376"/>
<dbReference type="InterPro" id="IPR002083">
    <property type="entry name" value="MATH/TRAF_dom"/>
</dbReference>
<proteinExistence type="predicted"/>
<dbReference type="PANTHER" id="PTHR36754:SF2">
    <property type="entry name" value="E3 UBIQUITIN-PROTEIN LIGASE TRIM37"/>
    <property type="match status" value="1"/>
</dbReference>
<dbReference type="Gene3D" id="2.60.210.10">
    <property type="entry name" value="Apoptosis, Tumor Necrosis Factor Receptor Associated Protein 2, Chain A"/>
    <property type="match status" value="1"/>
</dbReference>
<evidence type="ECO:0000313" key="4">
    <source>
        <dbReference type="Proteomes" id="UP000001357"/>
    </source>
</evidence>
<evidence type="ECO:0000256" key="1">
    <source>
        <dbReference type="SAM" id="MobiDB-lite"/>
    </source>
</evidence>
<gene>
    <name evidence="3" type="ORF">MONBRDRAFT_33376</name>
</gene>
<dbReference type="AlphaFoldDB" id="A9V526"/>
<feature type="compositionally biased region" description="Polar residues" evidence="1">
    <location>
        <begin position="280"/>
        <end position="307"/>
    </location>
</feature>
<dbReference type="InterPro" id="IPR053003">
    <property type="entry name" value="TRIM_RBCC_E3_ubiq-ligases"/>
</dbReference>
<dbReference type="InParanoid" id="A9V526"/>
<dbReference type="Pfam" id="PF22486">
    <property type="entry name" value="MATH_2"/>
    <property type="match status" value="1"/>
</dbReference>
<dbReference type="RefSeq" id="XP_001747919.1">
    <property type="nucleotide sequence ID" value="XM_001747867.1"/>
</dbReference>
<dbReference type="Proteomes" id="UP000001357">
    <property type="component" value="Unassembled WGS sequence"/>
</dbReference>
<feature type="region of interest" description="Disordered" evidence="1">
    <location>
        <begin position="266"/>
        <end position="411"/>
    </location>
</feature>
<feature type="domain" description="MATH" evidence="2">
    <location>
        <begin position="106"/>
        <end position="237"/>
    </location>
</feature>
<sequence length="463" mass="50519">MAPSRLLYLQCPAYLPGSVASVNASNNCFTACSLWRQPSMMCKLPNAMHWMRPTSLRPGTSTVSGYCSSFTDNRLLKIQRETEGTEPEAEPATMTQALQLQLRPEYLVKEWALINFVGLARTAEHGDFAYSTPLMLAGYEFAIKVYPMGTGEGQQRHFSAFLELRACPHGDPDVPLLIDWSIELLPQESSSARPVQRQGSNIFALHECWGFDKFYQRDDLEAEGFLQSDRKELRFRFRLRPHSFRVLAAMHATQARALQLELAQVRRTSGKTDTGSSSTPNPALNLTPSITPSANTSPPTRHVTTSPGHGPRSAHERVHSGLGSEASPISSHPSSGSTANPAGPINQTRPVTLNTQPAAIEPASSARLRSDRGRAGATPHAPMQPTWRIPPRTNEAPTLTNLASDHPAAMPGSPLRVSDLITHDVSENAQVLAEEDLAIMEELHQSLRQLPLYGSGAGVPSSP</sequence>
<keyword evidence="4" id="KW-1185">Reference proteome</keyword>
<organism evidence="3 4">
    <name type="scientific">Monosiga brevicollis</name>
    <name type="common">Choanoflagellate</name>
    <dbReference type="NCBI Taxonomy" id="81824"/>
    <lineage>
        <taxon>Eukaryota</taxon>
        <taxon>Choanoflagellata</taxon>
        <taxon>Craspedida</taxon>
        <taxon>Salpingoecidae</taxon>
        <taxon>Monosiga</taxon>
    </lineage>
</organism>
<dbReference type="EMBL" id="CH991560">
    <property type="protein sequence ID" value="EDQ87306.1"/>
    <property type="molecule type" value="Genomic_DNA"/>
</dbReference>
<dbReference type="PANTHER" id="PTHR36754">
    <property type="entry name" value="E3 UBIQUITIN-PROTEIN LIGASE TRIM37"/>
    <property type="match status" value="1"/>
</dbReference>